<evidence type="ECO:0000313" key="3">
    <source>
        <dbReference type="Proteomes" id="UP001066276"/>
    </source>
</evidence>
<reference evidence="2" key="1">
    <citation type="journal article" date="2022" name="bioRxiv">
        <title>Sequencing and chromosome-scale assembly of the giantPleurodeles waltlgenome.</title>
        <authorList>
            <person name="Brown T."/>
            <person name="Elewa A."/>
            <person name="Iarovenko S."/>
            <person name="Subramanian E."/>
            <person name="Araus A.J."/>
            <person name="Petzold A."/>
            <person name="Susuki M."/>
            <person name="Suzuki K.-i.T."/>
            <person name="Hayashi T."/>
            <person name="Toyoda A."/>
            <person name="Oliveira C."/>
            <person name="Osipova E."/>
            <person name="Leigh N.D."/>
            <person name="Simon A."/>
            <person name="Yun M.H."/>
        </authorList>
    </citation>
    <scope>NUCLEOTIDE SEQUENCE</scope>
    <source>
        <strain evidence="2">20211129_DDA</strain>
        <tissue evidence="2">Liver</tissue>
    </source>
</reference>
<feature type="region of interest" description="Disordered" evidence="1">
    <location>
        <begin position="1"/>
        <end position="82"/>
    </location>
</feature>
<feature type="compositionally biased region" description="Basic residues" evidence="1">
    <location>
        <begin position="71"/>
        <end position="82"/>
    </location>
</feature>
<dbReference type="EMBL" id="JANPWB010000010">
    <property type="protein sequence ID" value="KAJ1142333.1"/>
    <property type="molecule type" value="Genomic_DNA"/>
</dbReference>
<name>A0AAV7QV88_PLEWA</name>
<proteinExistence type="predicted"/>
<protein>
    <submittedName>
        <fullName evidence="2">Uncharacterized protein</fullName>
    </submittedName>
</protein>
<keyword evidence="3" id="KW-1185">Reference proteome</keyword>
<organism evidence="2 3">
    <name type="scientific">Pleurodeles waltl</name>
    <name type="common">Iberian ribbed newt</name>
    <dbReference type="NCBI Taxonomy" id="8319"/>
    <lineage>
        <taxon>Eukaryota</taxon>
        <taxon>Metazoa</taxon>
        <taxon>Chordata</taxon>
        <taxon>Craniata</taxon>
        <taxon>Vertebrata</taxon>
        <taxon>Euteleostomi</taxon>
        <taxon>Amphibia</taxon>
        <taxon>Batrachia</taxon>
        <taxon>Caudata</taxon>
        <taxon>Salamandroidea</taxon>
        <taxon>Salamandridae</taxon>
        <taxon>Pleurodelinae</taxon>
        <taxon>Pleurodeles</taxon>
    </lineage>
</organism>
<dbReference type="Proteomes" id="UP001066276">
    <property type="component" value="Chromosome 6"/>
</dbReference>
<accession>A0AAV7QV88</accession>
<evidence type="ECO:0000313" key="2">
    <source>
        <dbReference type="EMBL" id="KAJ1142333.1"/>
    </source>
</evidence>
<gene>
    <name evidence="2" type="ORF">NDU88_008659</name>
</gene>
<sequence length="82" mass="8965">MASAGLRDPSSASDRLPLVPWLGPLKSPTALSSLARQQHPEELPGQDGGHRKAPRGLPHAEMCPWGTEGRLRRKTPRHTPFL</sequence>
<dbReference type="AlphaFoldDB" id="A0AAV7QV88"/>
<evidence type="ECO:0000256" key="1">
    <source>
        <dbReference type="SAM" id="MobiDB-lite"/>
    </source>
</evidence>
<comment type="caution">
    <text evidence="2">The sequence shown here is derived from an EMBL/GenBank/DDBJ whole genome shotgun (WGS) entry which is preliminary data.</text>
</comment>